<dbReference type="SMART" id="SM00481">
    <property type="entry name" value="POLIIIAc"/>
    <property type="match status" value="1"/>
</dbReference>
<evidence type="ECO:0000259" key="1">
    <source>
        <dbReference type="SMART" id="SM00481"/>
    </source>
</evidence>
<dbReference type="OrthoDB" id="9804333at2"/>
<dbReference type="InterPro" id="IPR003141">
    <property type="entry name" value="Pol/His_phosphatase_N"/>
</dbReference>
<dbReference type="Gene3D" id="3.20.20.140">
    <property type="entry name" value="Metal-dependent hydrolases"/>
    <property type="match status" value="1"/>
</dbReference>
<evidence type="ECO:0000313" key="2">
    <source>
        <dbReference type="EMBL" id="OKL48106.1"/>
    </source>
</evidence>
<dbReference type="GO" id="GO:0035312">
    <property type="term" value="F:5'-3' DNA exonuclease activity"/>
    <property type="evidence" value="ECO:0007669"/>
    <property type="project" value="TreeGrafter"/>
</dbReference>
<comment type="caution">
    <text evidence="2">The sequence shown here is derived from an EMBL/GenBank/DDBJ whole genome shotgun (WGS) entry which is preliminary data.</text>
</comment>
<organism evidence="2 3">
    <name type="scientific">Boudabousia marimammalium</name>
    <dbReference type="NCBI Taxonomy" id="156892"/>
    <lineage>
        <taxon>Bacteria</taxon>
        <taxon>Bacillati</taxon>
        <taxon>Actinomycetota</taxon>
        <taxon>Actinomycetes</taxon>
        <taxon>Actinomycetales</taxon>
        <taxon>Actinomycetaceae</taxon>
        <taxon>Boudabousia</taxon>
    </lineage>
</organism>
<dbReference type="CDD" id="cd07438">
    <property type="entry name" value="PHP_HisPPase_AMP"/>
    <property type="match status" value="1"/>
</dbReference>
<name>A0A1Q5PM36_9ACTO</name>
<dbReference type="EMBL" id="MPDM01000006">
    <property type="protein sequence ID" value="OKL48106.1"/>
    <property type="molecule type" value="Genomic_DNA"/>
</dbReference>
<feature type="domain" description="Polymerase/histidinol phosphatase N-terminal" evidence="1">
    <location>
        <begin position="18"/>
        <end position="83"/>
    </location>
</feature>
<dbReference type="Proteomes" id="UP000186465">
    <property type="component" value="Unassembled WGS sequence"/>
</dbReference>
<dbReference type="InterPro" id="IPR004013">
    <property type="entry name" value="PHP_dom"/>
</dbReference>
<dbReference type="Gene3D" id="1.10.150.650">
    <property type="match status" value="1"/>
</dbReference>
<protein>
    <recommendedName>
        <fullName evidence="1">Polymerase/histidinol phosphatase N-terminal domain-containing protein</fullName>
    </recommendedName>
</protein>
<dbReference type="Pfam" id="PF02811">
    <property type="entry name" value="PHP"/>
    <property type="match status" value="1"/>
</dbReference>
<dbReference type="RefSeq" id="WP_075361875.1">
    <property type="nucleotide sequence ID" value="NZ_MPDM01000006.1"/>
</dbReference>
<gene>
    <name evidence="2" type="ORF">BM477_06520</name>
</gene>
<dbReference type="GO" id="GO:0004534">
    <property type="term" value="F:5'-3' RNA exonuclease activity"/>
    <property type="evidence" value="ECO:0007669"/>
    <property type="project" value="TreeGrafter"/>
</dbReference>
<dbReference type="SUPFAM" id="SSF89550">
    <property type="entry name" value="PHP domain-like"/>
    <property type="match status" value="1"/>
</dbReference>
<proteinExistence type="predicted"/>
<dbReference type="InterPro" id="IPR052018">
    <property type="entry name" value="PHP_domain"/>
</dbReference>
<evidence type="ECO:0000313" key="3">
    <source>
        <dbReference type="Proteomes" id="UP000186465"/>
    </source>
</evidence>
<dbReference type="PANTHER" id="PTHR42924">
    <property type="entry name" value="EXONUCLEASE"/>
    <property type="match status" value="1"/>
</dbReference>
<dbReference type="PANTHER" id="PTHR42924:SF3">
    <property type="entry name" value="POLYMERASE_HISTIDINOL PHOSPHATASE N-TERMINAL DOMAIN-CONTAINING PROTEIN"/>
    <property type="match status" value="1"/>
</dbReference>
<dbReference type="InterPro" id="IPR016195">
    <property type="entry name" value="Pol/histidinol_Pase-like"/>
</dbReference>
<dbReference type="AlphaFoldDB" id="A0A1Q5PM36"/>
<accession>A0A1Q5PM36</accession>
<dbReference type="STRING" id="156892.BM477_06520"/>
<reference evidence="3" key="1">
    <citation type="submission" date="2016-11" db="EMBL/GenBank/DDBJ databases">
        <title>Actinomyces gypaetusis sp. nov. isolated from Gypaetus barbatus in Qinghai Tibet Plateau China.</title>
        <authorList>
            <person name="Meng X."/>
        </authorList>
    </citation>
    <scope>NUCLEOTIDE SEQUENCE [LARGE SCALE GENOMIC DNA]</scope>
    <source>
        <strain evidence="3">DSM 15383</strain>
    </source>
</reference>
<keyword evidence="3" id="KW-1185">Reference proteome</keyword>
<sequence length="301" mass="32585">MTNPTLSAGLRVAPDARIDLHTHSSVSDGTDTPTELIRQAAEAGLNWVALTDHDTHSSWEEALAAAEDVPMNLLCGTEVSTNLNGNSVHLLAYGYEPGGVLDQMLAKARRSRITRAQDMVDGLAKDYEITWEQVLAQTQGDGTTVGRPHLADALVQTGEFPDRTAAFNGPLAGDSKYYVPYWAPSTPEAISAVRDSGGVPVIAHPFSVTRDFTLTDEEIALAVEAGLMGLERDHRDHGLAERQKVAGLAERFGLFVTGSSDFHGDGKPNRLGENLTQPEVLQTILEHCATGVYWAEQRDWV</sequence>